<dbReference type="AlphaFoldDB" id="A0A2G8SAU2"/>
<dbReference type="EMBL" id="AYKW01000013">
    <property type="protein sequence ID" value="PIL30884.1"/>
    <property type="molecule type" value="Genomic_DNA"/>
</dbReference>
<sequence>MMGGRNPLLSIDLIHTLSLYHTVFSVPENTGVTLSGSPSSPRSALHAAMILHVVTNPTAADTVLSGLAFPSLPPLHPLLLSEISTVANSLRRLYLACALTPYRGVTYPQKGKERPAVEAVIRDGLKLGAQCHYLDGIPSLFIANDVLQKGVVEWENGDLDKPERAWIGVLLREKTVHNLVTGSVWATSLLFSLIQELTVLWAVAASSRVAAYNKFVARIEELGLPAAVDAKPVLDGKEVMKLLGAPPGPWTGTILARVVEWQLEHPEGTKQECEAWLREEQAAGRISTTNATIKRGQDAGEDAKTKKAKR</sequence>
<evidence type="ECO:0000313" key="3">
    <source>
        <dbReference type="EMBL" id="PIL30884.1"/>
    </source>
</evidence>
<evidence type="ECO:0000256" key="2">
    <source>
        <dbReference type="SAM" id="MobiDB-lite"/>
    </source>
</evidence>
<accession>A0A2G8SAU2</accession>
<dbReference type="SUPFAM" id="SSF81891">
    <property type="entry name" value="Poly A polymerase C-terminal region-like"/>
    <property type="match status" value="1"/>
</dbReference>
<feature type="region of interest" description="Disordered" evidence="2">
    <location>
        <begin position="287"/>
        <end position="310"/>
    </location>
</feature>
<comment type="caution">
    <text evidence="3">The sequence shown here is derived from an EMBL/GenBank/DDBJ whole genome shotgun (WGS) entry which is preliminary data.</text>
</comment>
<dbReference type="GO" id="GO:0003723">
    <property type="term" value="F:RNA binding"/>
    <property type="evidence" value="ECO:0007669"/>
    <property type="project" value="UniProtKB-KW"/>
</dbReference>
<name>A0A2G8SAU2_9APHY</name>
<keyword evidence="4" id="KW-1185">Reference proteome</keyword>
<reference evidence="3 4" key="1">
    <citation type="journal article" date="2015" name="Sci. Rep.">
        <title>Chromosome-level genome map provides insights into diverse defense mechanisms in the medicinal fungus Ganoderma sinense.</title>
        <authorList>
            <person name="Zhu Y."/>
            <person name="Xu J."/>
            <person name="Sun C."/>
            <person name="Zhou S."/>
            <person name="Xu H."/>
            <person name="Nelson D.R."/>
            <person name="Qian J."/>
            <person name="Song J."/>
            <person name="Luo H."/>
            <person name="Xiang L."/>
            <person name="Li Y."/>
            <person name="Xu Z."/>
            <person name="Ji A."/>
            <person name="Wang L."/>
            <person name="Lu S."/>
            <person name="Hayward A."/>
            <person name="Sun W."/>
            <person name="Li X."/>
            <person name="Schwartz D.C."/>
            <person name="Wang Y."/>
            <person name="Chen S."/>
        </authorList>
    </citation>
    <scope>NUCLEOTIDE SEQUENCE [LARGE SCALE GENOMIC DNA]</scope>
    <source>
        <strain evidence="3 4">ZZ0214-1</strain>
    </source>
</reference>
<dbReference type="OrthoDB" id="445712at2759"/>
<dbReference type="GO" id="GO:0052927">
    <property type="term" value="F:CC tRNA cytidylyltransferase activity"/>
    <property type="evidence" value="ECO:0007669"/>
    <property type="project" value="TreeGrafter"/>
</dbReference>
<dbReference type="GO" id="GO:0052929">
    <property type="term" value="F:ATP:3'-cytidine-cytidine-tRNA adenylyltransferase activity"/>
    <property type="evidence" value="ECO:0007669"/>
    <property type="project" value="TreeGrafter"/>
</dbReference>
<organism evidence="3 4">
    <name type="scientific">Ganoderma sinense ZZ0214-1</name>
    <dbReference type="NCBI Taxonomy" id="1077348"/>
    <lineage>
        <taxon>Eukaryota</taxon>
        <taxon>Fungi</taxon>
        <taxon>Dikarya</taxon>
        <taxon>Basidiomycota</taxon>
        <taxon>Agaricomycotina</taxon>
        <taxon>Agaricomycetes</taxon>
        <taxon>Polyporales</taxon>
        <taxon>Polyporaceae</taxon>
        <taxon>Ganoderma</taxon>
    </lineage>
</organism>
<dbReference type="Proteomes" id="UP000230002">
    <property type="component" value="Unassembled WGS sequence"/>
</dbReference>
<gene>
    <name evidence="3" type="ORF">GSI_07053</name>
</gene>
<dbReference type="PANTHER" id="PTHR13734">
    <property type="entry name" value="TRNA-NUCLEOTIDYLTRANSFERASE"/>
    <property type="match status" value="1"/>
</dbReference>
<evidence type="ECO:0000313" key="4">
    <source>
        <dbReference type="Proteomes" id="UP000230002"/>
    </source>
</evidence>
<proteinExistence type="predicted"/>
<protein>
    <recommendedName>
        <fullName evidence="5">CCA tRNA nucleotidyltransferase</fullName>
    </recommendedName>
</protein>
<evidence type="ECO:0008006" key="5">
    <source>
        <dbReference type="Google" id="ProtNLM"/>
    </source>
</evidence>
<dbReference type="GO" id="GO:0001680">
    <property type="term" value="P:tRNA 3'-terminal CCA addition"/>
    <property type="evidence" value="ECO:0007669"/>
    <property type="project" value="TreeGrafter"/>
</dbReference>
<keyword evidence="1" id="KW-0694">RNA-binding</keyword>
<dbReference type="STRING" id="1077348.A0A2G8SAU2"/>
<feature type="compositionally biased region" description="Basic and acidic residues" evidence="2">
    <location>
        <begin position="295"/>
        <end position="310"/>
    </location>
</feature>
<evidence type="ECO:0000256" key="1">
    <source>
        <dbReference type="ARBA" id="ARBA00022884"/>
    </source>
</evidence>
<dbReference type="PANTHER" id="PTHR13734:SF5">
    <property type="entry name" value="CCA TRNA NUCLEOTIDYLTRANSFERASE, MITOCHONDRIAL"/>
    <property type="match status" value="1"/>
</dbReference>